<dbReference type="HAMAP" id="MF_00336">
    <property type="entry name" value="BioD"/>
    <property type="match status" value="1"/>
</dbReference>
<feature type="binding site" evidence="9">
    <location>
        <begin position="101"/>
        <end position="104"/>
    </location>
    <ligand>
        <name>ATP</name>
        <dbReference type="ChEBI" id="CHEBI:30616"/>
    </ligand>
</feature>
<comment type="subcellular location">
    <subcellularLocation>
        <location evidence="9">Cytoplasm</location>
    </subcellularLocation>
</comment>
<dbReference type="GO" id="GO:0005524">
    <property type="term" value="F:ATP binding"/>
    <property type="evidence" value="ECO:0007669"/>
    <property type="project" value="UniProtKB-UniRule"/>
</dbReference>
<keyword evidence="5 9" id="KW-0093">Biotin biosynthesis</keyword>
<keyword evidence="7 9" id="KW-0460">Magnesium</keyword>
<feature type="binding site" evidence="9">
    <location>
        <position position="45"/>
    </location>
    <ligand>
        <name>Mg(2+)</name>
        <dbReference type="ChEBI" id="CHEBI:18420"/>
    </ligand>
</feature>
<dbReference type="GO" id="GO:0004141">
    <property type="term" value="F:dethiobiotin synthase activity"/>
    <property type="evidence" value="ECO:0007669"/>
    <property type="project" value="UniProtKB-UniRule"/>
</dbReference>
<dbReference type="UniPathway" id="UPA00078">
    <property type="reaction ID" value="UER00161"/>
</dbReference>
<comment type="caution">
    <text evidence="10">The sequence shown here is derived from an EMBL/GenBank/DDBJ whole genome shotgun (WGS) entry which is preliminary data.</text>
</comment>
<dbReference type="InterPro" id="IPR004472">
    <property type="entry name" value="DTB_synth_BioD"/>
</dbReference>
<comment type="pathway">
    <text evidence="9">Cofactor biosynthesis; biotin biosynthesis; biotin from 7,8-diaminononanoate: step 1/2.</text>
</comment>
<reference evidence="10 11" key="1">
    <citation type="journal article" date="2013" name="Genome Biol.">
        <title>Comparative genomics of the core and accessory genomes of 48 Sinorhizobium strains comprising five genospecies.</title>
        <authorList>
            <person name="Sugawara M."/>
            <person name="Epstein B."/>
            <person name="Badgley B.D."/>
            <person name="Unno T."/>
            <person name="Xu L."/>
            <person name="Reese J."/>
            <person name="Gyaneshwar P."/>
            <person name="Denny R."/>
            <person name="Mudge J."/>
            <person name="Bharti A.K."/>
            <person name="Farmer A.D."/>
            <person name="May G.D."/>
            <person name="Woodward J.E."/>
            <person name="Medigue C."/>
            <person name="Vallenet D."/>
            <person name="Lajus A."/>
            <person name="Rouy Z."/>
            <person name="Martinez-Vaz B."/>
            <person name="Tiffin P."/>
            <person name="Young N.D."/>
            <person name="Sadowsky M.J."/>
        </authorList>
    </citation>
    <scope>NUCLEOTIDE SEQUENCE [LARGE SCALE GENOMIC DNA]</scope>
    <source>
        <strain evidence="10 11">USDA4894</strain>
    </source>
</reference>
<feature type="binding site" evidence="9">
    <location>
        <begin position="14"/>
        <end position="19"/>
    </location>
    <ligand>
        <name>ATP</name>
        <dbReference type="ChEBI" id="CHEBI:30616"/>
    </ligand>
</feature>
<dbReference type="AlphaFoldDB" id="A0A6N7LMQ5"/>
<gene>
    <name evidence="9 10" type="primary">bioD</name>
    <name evidence="10" type="ORF">GHK62_31850</name>
</gene>
<feature type="binding site" evidence="9">
    <location>
        <position position="18"/>
    </location>
    <ligand>
        <name>Mg(2+)</name>
        <dbReference type="ChEBI" id="CHEBI:18420"/>
    </ligand>
</feature>
<keyword evidence="6 9" id="KW-0067">ATP-binding</keyword>
<dbReference type="PIRSF" id="PIRSF006755">
    <property type="entry name" value="DTB_synth"/>
    <property type="match status" value="1"/>
</dbReference>
<feature type="binding site" evidence="9">
    <location>
        <position position="101"/>
    </location>
    <ligand>
        <name>Mg(2+)</name>
        <dbReference type="ChEBI" id="CHEBI:18420"/>
    </ligand>
</feature>
<keyword evidence="1 9" id="KW-0963">Cytoplasm</keyword>
<feature type="active site" evidence="9">
    <location>
        <position position="34"/>
    </location>
</feature>
<proteinExistence type="inferred from homology"/>
<evidence type="ECO:0000313" key="11">
    <source>
        <dbReference type="Proteomes" id="UP000439983"/>
    </source>
</evidence>
<feature type="binding site" evidence="9">
    <location>
        <position position="45"/>
    </location>
    <ligand>
        <name>ATP</name>
        <dbReference type="ChEBI" id="CHEBI:30616"/>
    </ligand>
</feature>
<sequence>MMTLRIVITGTDTGIGKTVFAAALTDALAGCYWKPVQAGLDGETDSETVGRLGRIKACRILPEAYRLATPASPHLAARLDGVTILPEGLSPPETDAPLVIEGAGGLLVPLTERTVFADVFQRWRIPVVLCARTGLGTINHTLLSLEALRVRSISVLGVAFIGDEQADTQSTIAELGRVRILGRLPRLTRLTPDALRRAFREHFEVNHFREALA</sequence>
<comment type="function">
    <text evidence="9">Catalyzes a mechanistically unusual reaction, the ATP-dependent insertion of CO2 between the N7 and N8 nitrogen atoms of 7,8-diaminopelargonic acid (DAPA, also called 7,8-diammoniononanoate) to form a ureido ring.</text>
</comment>
<dbReference type="PANTHER" id="PTHR43210">
    <property type="entry name" value="DETHIOBIOTIN SYNTHETASE"/>
    <property type="match status" value="1"/>
</dbReference>
<dbReference type="OrthoDB" id="9802097at2"/>
<dbReference type="Gene3D" id="3.40.50.300">
    <property type="entry name" value="P-loop containing nucleotide triphosphate hydrolases"/>
    <property type="match status" value="1"/>
</dbReference>
<dbReference type="GO" id="GO:0009102">
    <property type="term" value="P:biotin biosynthetic process"/>
    <property type="evidence" value="ECO:0007669"/>
    <property type="project" value="UniProtKB-UniRule"/>
</dbReference>
<dbReference type="Proteomes" id="UP000439983">
    <property type="component" value="Unassembled WGS sequence"/>
</dbReference>
<dbReference type="Pfam" id="PF13500">
    <property type="entry name" value="AAA_26"/>
    <property type="match status" value="1"/>
</dbReference>
<protein>
    <recommendedName>
        <fullName evidence="9">ATP-dependent dethiobiotin synthetase BioD</fullName>
        <ecNumber evidence="9">6.3.3.3</ecNumber>
    </recommendedName>
    <alternativeName>
        <fullName evidence="9">DTB synthetase</fullName>
        <shortName evidence="9">DTBS</shortName>
    </alternativeName>
    <alternativeName>
        <fullName evidence="9">Dethiobiotin synthase</fullName>
    </alternativeName>
</protein>
<dbReference type="EMBL" id="WITC01000132">
    <property type="protein sequence ID" value="MQX19151.1"/>
    <property type="molecule type" value="Genomic_DNA"/>
</dbReference>
<keyword evidence="11" id="KW-1185">Reference proteome</keyword>
<dbReference type="InterPro" id="IPR027417">
    <property type="entry name" value="P-loop_NTPase"/>
</dbReference>
<comment type="cofactor">
    <cofactor evidence="9">
        <name>Mg(2+)</name>
        <dbReference type="ChEBI" id="CHEBI:18420"/>
    </cofactor>
</comment>
<evidence type="ECO:0000256" key="9">
    <source>
        <dbReference type="HAMAP-Rule" id="MF_00336"/>
    </source>
</evidence>
<evidence type="ECO:0000256" key="4">
    <source>
        <dbReference type="ARBA" id="ARBA00022741"/>
    </source>
</evidence>
<keyword evidence="4 9" id="KW-0547">Nucleotide-binding</keyword>
<evidence type="ECO:0000256" key="6">
    <source>
        <dbReference type="ARBA" id="ARBA00022840"/>
    </source>
</evidence>
<dbReference type="EC" id="6.3.3.3" evidence="9"/>
<dbReference type="PANTHER" id="PTHR43210:SF2">
    <property type="entry name" value="ATP-DEPENDENT DETHIOBIOTIN SYNTHETASE BIOD 2"/>
    <property type="match status" value="1"/>
</dbReference>
<dbReference type="CDD" id="cd03109">
    <property type="entry name" value="DTBS"/>
    <property type="match status" value="1"/>
</dbReference>
<accession>A0A6N7LMQ5</accession>
<dbReference type="NCBIfam" id="TIGR00347">
    <property type="entry name" value="bioD"/>
    <property type="match status" value="1"/>
</dbReference>
<evidence type="ECO:0000256" key="3">
    <source>
        <dbReference type="ARBA" id="ARBA00022723"/>
    </source>
</evidence>
<comment type="similarity">
    <text evidence="9">Belongs to the dethiobiotin synthetase family.</text>
</comment>
<comment type="catalytic activity">
    <reaction evidence="9">
        <text>(7R,8S)-7,8-diammoniononanoate + CO2 + ATP = (4R,5S)-dethiobiotin + ADP + phosphate + 3 H(+)</text>
        <dbReference type="Rhea" id="RHEA:15805"/>
        <dbReference type="ChEBI" id="CHEBI:15378"/>
        <dbReference type="ChEBI" id="CHEBI:16526"/>
        <dbReference type="ChEBI" id="CHEBI:30616"/>
        <dbReference type="ChEBI" id="CHEBI:43474"/>
        <dbReference type="ChEBI" id="CHEBI:149469"/>
        <dbReference type="ChEBI" id="CHEBI:149473"/>
        <dbReference type="ChEBI" id="CHEBI:456216"/>
        <dbReference type="EC" id="6.3.3.3"/>
    </reaction>
</comment>
<name>A0A6N7LMQ5_SINTE</name>
<keyword evidence="3 9" id="KW-0479">Metal-binding</keyword>
<feature type="binding site" evidence="9">
    <location>
        <begin position="185"/>
        <end position="187"/>
    </location>
    <ligand>
        <name>ATP</name>
        <dbReference type="ChEBI" id="CHEBI:30616"/>
    </ligand>
</feature>
<evidence type="ECO:0000256" key="1">
    <source>
        <dbReference type="ARBA" id="ARBA00022490"/>
    </source>
</evidence>
<evidence type="ECO:0000256" key="2">
    <source>
        <dbReference type="ARBA" id="ARBA00022598"/>
    </source>
</evidence>
<comment type="subunit">
    <text evidence="9">Homodimer.</text>
</comment>
<dbReference type="GO" id="GO:0000287">
    <property type="term" value="F:magnesium ion binding"/>
    <property type="evidence" value="ECO:0007669"/>
    <property type="project" value="UniProtKB-UniRule"/>
</dbReference>
<dbReference type="GO" id="GO:0005829">
    <property type="term" value="C:cytosol"/>
    <property type="evidence" value="ECO:0007669"/>
    <property type="project" value="TreeGrafter"/>
</dbReference>
<evidence type="ECO:0000256" key="7">
    <source>
        <dbReference type="ARBA" id="ARBA00022842"/>
    </source>
</evidence>
<dbReference type="SUPFAM" id="SSF52540">
    <property type="entry name" value="P-loop containing nucleoside triphosphate hydrolases"/>
    <property type="match status" value="1"/>
</dbReference>
<comment type="caution">
    <text evidence="9">Lacks conserved residue(s) required for the propagation of feature annotation.</text>
</comment>
<evidence type="ECO:0000256" key="8">
    <source>
        <dbReference type="ARBA" id="ARBA00047386"/>
    </source>
</evidence>
<organism evidence="10 11">
    <name type="scientific">Sinorhizobium terangae</name>
    <dbReference type="NCBI Taxonomy" id="110322"/>
    <lineage>
        <taxon>Bacteria</taxon>
        <taxon>Pseudomonadati</taxon>
        <taxon>Pseudomonadota</taxon>
        <taxon>Alphaproteobacteria</taxon>
        <taxon>Hyphomicrobiales</taxon>
        <taxon>Rhizobiaceae</taxon>
        <taxon>Sinorhizobium/Ensifer group</taxon>
        <taxon>Sinorhizobium</taxon>
    </lineage>
</organism>
<keyword evidence="2 9" id="KW-0436">Ligase</keyword>
<evidence type="ECO:0000313" key="10">
    <source>
        <dbReference type="EMBL" id="MQX19151.1"/>
    </source>
</evidence>
<comment type="catalytic activity">
    <reaction evidence="8">
        <text>(7R,8S)-8-amino-7-(carboxyamino)nonanoate + ATP = (4R,5S)-dethiobiotin + ADP + phosphate + H(+)</text>
        <dbReference type="Rhea" id="RHEA:63684"/>
        <dbReference type="ChEBI" id="CHEBI:15378"/>
        <dbReference type="ChEBI" id="CHEBI:30616"/>
        <dbReference type="ChEBI" id="CHEBI:43474"/>
        <dbReference type="ChEBI" id="CHEBI:149470"/>
        <dbReference type="ChEBI" id="CHEBI:149473"/>
        <dbReference type="ChEBI" id="CHEBI:456216"/>
    </reaction>
</comment>
<evidence type="ECO:0000256" key="5">
    <source>
        <dbReference type="ARBA" id="ARBA00022756"/>
    </source>
</evidence>